<dbReference type="InterPro" id="IPR012429">
    <property type="entry name" value="HGSNAT_cat"/>
</dbReference>
<dbReference type="EMBL" id="DTGZ01000134">
    <property type="protein sequence ID" value="HGV98066.1"/>
    <property type="molecule type" value="Genomic_DNA"/>
</dbReference>
<dbReference type="Pfam" id="PF07786">
    <property type="entry name" value="HGSNAT_cat"/>
    <property type="match status" value="1"/>
</dbReference>
<feature type="transmembrane region" description="Helical" evidence="1">
    <location>
        <begin position="320"/>
        <end position="339"/>
    </location>
</feature>
<keyword evidence="1" id="KW-1133">Transmembrane helix</keyword>
<evidence type="ECO:0000313" key="3">
    <source>
        <dbReference type="EMBL" id="HGV98066.1"/>
    </source>
</evidence>
<keyword evidence="1" id="KW-0472">Membrane</keyword>
<dbReference type="AlphaFoldDB" id="A0A7C4TD18"/>
<feature type="transmembrane region" description="Helical" evidence="1">
    <location>
        <begin position="192"/>
        <end position="215"/>
    </location>
</feature>
<feature type="transmembrane region" description="Helical" evidence="1">
    <location>
        <begin position="277"/>
        <end position="300"/>
    </location>
</feature>
<feature type="transmembrane region" description="Helical" evidence="1">
    <location>
        <begin position="52"/>
        <end position="76"/>
    </location>
</feature>
<sequence>MKNHHQSIVEYLAERFKFLDLLKGYAVIMMIQGHTISAVLVPEAKETAFYQFLHILRGLTAPAFLIASGCGLAFSISRKREANPLKVLLYRMMKIFPILVIGYFLHLPRFSLYQLLTQSSRQEIIQFFQCDILQTIGWSVIILQIFLTFIRDRRLIIFFTITGLLSVLYFTPQVNNWVSSPNFFTQLLTPNFGSNFPLFPFSAYLLLGFFFGLEFYELQKRTGIKNINRAIFVIGLVFFSASFFIKNSNFSLFLFRTGSLILFMSLFLTFERVKNRIVSFFVVIGQESLLIYFVHLIIVYGSALNKGFIHYWKENLNTELSIVLANALIVVMLGMGYLWHSLKEENPVACRVLRNCLSALLFVKFLTNW</sequence>
<evidence type="ECO:0000259" key="2">
    <source>
        <dbReference type="Pfam" id="PF07786"/>
    </source>
</evidence>
<feature type="transmembrane region" description="Helical" evidence="1">
    <location>
        <begin position="21"/>
        <end position="40"/>
    </location>
</feature>
<feature type="domain" description="Heparan-alpha-glucosaminide N-acetyltransferase catalytic" evidence="2">
    <location>
        <begin position="15"/>
        <end position="238"/>
    </location>
</feature>
<reference evidence="3" key="1">
    <citation type="journal article" date="2020" name="mSystems">
        <title>Genome- and Community-Level Interaction Insights into Carbon Utilization and Element Cycling Functions of Hydrothermarchaeota in Hydrothermal Sediment.</title>
        <authorList>
            <person name="Zhou Z."/>
            <person name="Liu Y."/>
            <person name="Xu W."/>
            <person name="Pan J."/>
            <person name="Luo Z.H."/>
            <person name="Li M."/>
        </authorList>
    </citation>
    <scope>NUCLEOTIDE SEQUENCE [LARGE SCALE GENOMIC DNA]</scope>
    <source>
        <strain evidence="3">SpSt-774</strain>
    </source>
</reference>
<feature type="transmembrane region" description="Helical" evidence="1">
    <location>
        <begin position="251"/>
        <end position="270"/>
    </location>
</feature>
<evidence type="ECO:0000256" key="1">
    <source>
        <dbReference type="SAM" id="Phobius"/>
    </source>
</evidence>
<organism evidence="3">
    <name type="scientific">candidate division WOR-3 bacterium</name>
    <dbReference type="NCBI Taxonomy" id="2052148"/>
    <lineage>
        <taxon>Bacteria</taxon>
        <taxon>Bacteria division WOR-3</taxon>
    </lineage>
</organism>
<proteinExistence type="predicted"/>
<feature type="transmembrane region" description="Helical" evidence="1">
    <location>
        <begin position="155"/>
        <end position="172"/>
    </location>
</feature>
<accession>A0A7C4TD18</accession>
<protein>
    <submittedName>
        <fullName evidence="3">DUF1624 domain-containing protein</fullName>
    </submittedName>
</protein>
<feature type="transmembrane region" description="Helical" evidence="1">
    <location>
        <begin position="125"/>
        <end position="148"/>
    </location>
</feature>
<keyword evidence="1" id="KW-0812">Transmembrane</keyword>
<feature type="transmembrane region" description="Helical" evidence="1">
    <location>
        <begin position="88"/>
        <end position="105"/>
    </location>
</feature>
<name>A0A7C4TD18_UNCW3</name>
<comment type="caution">
    <text evidence="3">The sequence shown here is derived from an EMBL/GenBank/DDBJ whole genome shotgun (WGS) entry which is preliminary data.</text>
</comment>
<feature type="transmembrane region" description="Helical" evidence="1">
    <location>
        <begin position="227"/>
        <end position="245"/>
    </location>
</feature>
<gene>
    <name evidence="3" type="ORF">ENV60_07195</name>
</gene>